<reference evidence="3 4" key="1">
    <citation type="submission" date="2021-03" db="EMBL/GenBank/DDBJ databases">
        <title>Sequencing the genomes of 1000 actinobacteria strains.</title>
        <authorList>
            <person name="Klenk H.-P."/>
        </authorList>
    </citation>
    <scope>NUCLEOTIDE SEQUENCE [LARGE SCALE GENOMIC DNA]</scope>
    <source>
        <strain evidence="3 4">DSM 46670</strain>
    </source>
</reference>
<dbReference type="SUPFAM" id="SSF55874">
    <property type="entry name" value="ATPase domain of HSP90 chaperone/DNA topoisomerase II/histidine kinase"/>
    <property type="match status" value="1"/>
</dbReference>
<keyword evidence="2" id="KW-1133">Transmembrane helix</keyword>
<name>A0ABS4TV33_9PSEU</name>
<evidence type="ECO:0000256" key="2">
    <source>
        <dbReference type="SAM" id="Phobius"/>
    </source>
</evidence>
<feature type="transmembrane region" description="Helical" evidence="2">
    <location>
        <begin position="116"/>
        <end position="134"/>
    </location>
</feature>
<gene>
    <name evidence="3" type="ORF">JOF56_008661</name>
</gene>
<comment type="caution">
    <text evidence="3">The sequence shown here is derived from an EMBL/GenBank/DDBJ whole genome shotgun (WGS) entry which is preliminary data.</text>
</comment>
<organism evidence="3 4">
    <name type="scientific">Kibdelosporangium banguiense</name>
    <dbReference type="NCBI Taxonomy" id="1365924"/>
    <lineage>
        <taxon>Bacteria</taxon>
        <taxon>Bacillati</taxon>
        <taxon>Actinomycetota</taxon>
        <taxon>Actinomycetes</taxon>
        <taxon>Pseudonocardiales</taxon>
        <taxon>Pseudonocardiaceae</taxon>
        <taxon>Kibdelosporangium</taxon>
    </lineage>
</organism>
<evidence type="ECO:0000313" key="4">
    <source>
        <dbReference type="Proteomes" id="UP001519332"/>
    </source>
</evidence>
<keyword evidence="4" id="KW-1185">Reference proteome</keyword>
<dbReference type="InterPro" id="IPR036890">
    <property type="entry name" value="HATPase_C_sf"/>
</dbReference>
<protein>
    <submittedName>
        <fullName evidence="3">Uncharacterized protein</fullName>
    </submittedName>
</protein>
<dbReference type="Proteomes" id="UP001519332">
    <property type="component" value="Unassembled WGS sequence"/>
</dbReference>
<dbReference type="EMBL" id="JAGINW010000001">
    <property type="protein sequence ID" value="MBP2328276.1"/>
    <property type="molecule type" value="Genomic_DNA"/>
</dbReference>
<feature type="region of interest" description="Disordered" evidence="1">
    <location>
        <begin position="159"/>
        <end position="198"/>
    </location>
</feature>
<proteinExistence type="predicted"/>
<keyword evidence="2" id="KW-0812">Transmembrane</keyword>
<keyword evidence="2" id="KW-0472">Membrane</keyword>
<accession>A0ABS4TV33</accession>
<evidence type="ECO:0000313" key="3">
    <source>
        <dbReference type="EMBL" id="MBP2328276.1"/>
    </source>
</evidence>
<evidence type="ECO:0000256" key="1">
    <source>
        <dbReference type="SAM" id="MobiDB-lite"/>
    </source>
</evidence>
<sequence>MAVEAHPAGGSQDAILPWKCGLIPVESPTPTEEQAIARLATKVNECLSRQGMPPVKISLDFTTTSVGGNAQVASACVDTSRRELLRPYVAPAALLFVSNPSGVQVTPGFELSGGNITRIVMLAVVVLALTILLTRYRHRHRRDRPAHVFDRFWRADKSRSRQTGGSGLGLGNRAAAHARAQRHSDRSEPTWGSDDVHASTAVQAIPG</sequence>